<evidence type="ECO:0000259" key="10">
    <source>
        <dbReference type="PROSITE" id="PS50850"/>
    </source>
</evidence>
<feature type="transmembrane region" description="Helical" evidence="8">
    <location>
        <begin position="292"/>
        <end position="316"/>
    </location>
</feature>
<evidence type="ECO:0000256" key="7">
    <source>
        <dbReference type="ARBA" id="ARBA00023136"/>
    </source>
</evidence>
<dbReference type="EMBL" id="HG938353">
    <property type="protein sequence ID" value="CDN47849.1"/>
    <property type="molecule type" value="Genomic_DNA"/>
</dbReference>
<dbReference type="KEGG" id="ngg:RG540_CH16770"/>
<dbReference type="eggNOG" id="COG2814">
    <property type="taxonomic scope" value="Bacteria"/>
</dbReference>
<evidence type="ECO:0000256" key="5">
    <source>
        <dbReference type="ARBA" id="ARBA00022692"/>
    </source>
</evidence>
<dbReference type="Proteomes" id="UP000028181">
    <property type="component" value="Chromosome I"/>
</dbReference>
<comment type="subcellular location">
    <subcellularLocation>
        <location evidence="8">Cell inner membrane</location>
        <topology evidence="8">Multi-pass membrane protein</topology>
    </subcellularLocation>
    <subcellularLocation>
        <location evidence="1">Cell membrane</location>
        <topology evidence="1">Multi-pass membrane protein</topology>
    </subcellularLocation>
</comment>
<evidence type="ECO:0000256" key="8">
    <source>
        <dbReference type="RuleBase" id="RU365088"/>
    </source>
</evidence>
<evidence type="ECO:0000256" key="4">
    <source>
        <dbReference type="ARBA" id="ARBA00022475"/>
    </source>
</evidence>
<dbReference type="CDD" id="cd17320">
    <property type="entry name" value="MFS_MdfA_MDR_like"/>
    <property type="match status" value="1"/>
</dbReference>
<name>A0A068SPT8_NEOGA</name>
<keyword evidence="4" id="KW-1003">Cell membrane</keyword>
<feature type="transmembrane region" description="Helical" evidence="8">
    <location>
        <begin position="122"/>
        <end position="142"/>
    </location>
</feature>
<feature type="transmembrane region" description="Helical" evidence="8">
    <location>
        <begin position="182"/>
        <end position="201"/>
    </location>
</feature>
<dbReference type="InterPro" id="IPR011701">
    <property type="entry name" value="MFS"/>
</dbReference>
<keyword evidence="6 8" id="KW-1133">Transmembrane helix</keyword>
<dbReference type="PROSITE" id="PS50850">
    <property type="entry name" value="MFS"/>
    <property type="match status" value="1"/>
</dbReference>
<dbReference type="InterPro" id="IPR020846">
    <property type="entry name" value="MFS_dom"/>
</dbReference>
<protein>
    <recommendedName>
        <fullName evidence="8">Bcr/CflA family efflux transporter</fullName>
    </recommendedName>
</protein>
<feature type="transmembrane region" description="Helical" evidence="8">
    <location>
        <begin position="231"/>
        <end position="252"/>
    </location>
</feature>
<keyword evidence="5 8" id="KW-0812">Transmembrane</keyword>
<feature type="region of interest" description="Disordered" evidence="9">
    <location>
        <begin position="1"/>
        <end position="20"/>
    </location>
</feature>
<dbReference type="InterPro" id="IPR005829">
    <property type="entry name" value="Sugar_transporter_CS"/>
</dbReference>
<accession>A0A068SPT8</accession>
<keyword evidence="7 8" id="KW-0472">Membrane</keyword>
<feature type="transmembrane region" description="Helical" evidence="8">
    <location>
        <begin position="65"/>
        <end position="85"/>
    </location>
</feature>
<dbReference type="GO" id="GO:0005886">
    <property type="term" value="C:plasma membrane"/>
    <property type="evidence" value="ECO:0007669"/>
    <property type="project" value="UniProtKB-SubCell"/>
</dbReference>
<dbReference type="InterPro" id="IPR004812">
    <property type="entry name" value="Efflux_drug-R_Bcr/CmlA"/>
</dbReference>
<evidence type="ECO:0000256" key="3">
    <source>
        <dbReference type="ARBA" id="ARBA00022448"/>
    </source>
</evidence>
<evidence type="ECO:0000313" key="12">
    <source>
        <dbReference type="Proteomes" id="UP000028181"/>
    </source>
</evidence>
<feature type="transmembrane region" description="Helical" evidence="8">
    <location>
        <begin position="32"/>
        <end position="53"/>
    </location>
</feature>
<dbReference type="HOGENOM" id="CLU_001265_47_1_5"/>
<dbReference type="GO" id="GO:1990961">
    <property type="term" value="P:xenobiotic detoxification by transmembrane export across the plasma membrane"/>
    <property type="evidence" value="ECO:0007669"/>
    <property type="project" value="InterPro"/>
</dbReference>
<dbReference type="Pfam" id="PF07690">
    <property type="entry name" value="MFS_1"/>
    <property type="match status" value="1"/>
</dbReference>
<sequence>MTGLTKEPKGSVKGQDDVQQSRFLDRRTPPHILTLVVCAGLAALSLNVFLPSLSAMATHFGTDYAVMQLAVSGYIAGTAVLQLVLGPLSDLFGRRRVMIGSILIMLVGTVICLVAANVTVFMIGRLLQTAVVAGFVLPRAIIRDTVPMESAASMIAYVTMGMSLVPMISPTIGGALNDMFGWEANFALMLGLGLLTLTLVFTDLGETNHLPATSFIAQFRSWPDLFRSRRFWGYTFTSTFSSGVFFSFLGGAPFVGTAIYHLSPTMLGAQFFLIAAGYMIGNFISGRYTRHFGTMTMMISGSLVSLVGVLITAVFLAAEAPWPLAFFAPLALTGVGNGLTLPSSNAGIVSVRPHLAGSASGLGGAITVGGGAALSTLAATVLKDEGGAMPLLVVMGVTTILALVATVYVRQIDRREGAIPTTDDD</sequence>
<dbReference type="GO" id="GO:0042910">
    <property type="term" value="F:xenobiotic transmembrane transporter activity"/>
    <property type="evidence" value="ECO:0007669"/>
    <property type="project" value="InterPro"/>
</dbReference>
<evidence type="ECO:0000256" key="6">
    <source>
        <dbReference type="ARBA" id="ARBA00022989"/>
    </source>
</evidence>
<dbReference type="SUPFAM" id="SSF103473">
    <property type="entry name" value="MFS general substrate transporter"/>
    <property type="match status" value="1"/>
</dbReference>
<feature type="domain" description="Major facilitator superfamily (MFS) profile" evidence="10">
    <location>
        <begin position="31"/>
        <end position="414"/>
    </location>
</feature>
<dbReference type="InterPro" id="IPR036259">
    <property type="entry name" value="MFS_trans_sf"/>
</dbReference>
<feature type="transmembrane region" description="Helical" evidence="8">
    <location>
        <begin position="362"/>
        <end position="382"/>
    </location>
</feature>
<dbReference type="PANTHER" id="PTHR43124:SF3">
    <property type="entry name" value="CHLORAMPHENICOL EFFLUX PUMP RV0191"/>
    <property type="match status" value="1"/>
</dbReference>
<organism evidence="11 12">
    <name type="scientific">Neorhizobium galegae bv. orientalis str. HAMBI 540</name>
    <dbReference type="NCBI Taxonomy" id="1028800"/>
    <lineage>
        <taxon>Bacteria</taxon>
        <taxon>Pseudomonadati</taxon>
        <taxon>Pseudomonadota</taxon>
        <taxon>Alphaproteobacteria</taxon>
        <taxon>Hyphomicrobiales</taxon>
        <taxon>Rhizobiaceae</taxon>
        <taxon>Rhizobium/Agrobacterium group</taxon>
        <taxon>Neorhizobium</taxon>
    </lineage>
</organism>
<feature type="transmembrane region" description="Helical" evidence="8">
    <location>
        <begin position="154"/>
        <end position="176"/>
    </location>
</feature>
<feature type="transmembrane region" description="Helical" evidence="8">
    <location>
        <begin position="97"/>
        <end position="116"/>
    </location>
</feature>
<evidence type="ECO:0000313" key="11">
    <source>
        <dbReference type="EMBL" id="CDN47849.1"/>
    </source>
</evidence>
<evidence type="ECO:0000256" key="9">
    <source>
        <dbReference type="SAM" id="MobiDB-lite"/>
    </source>
</evidence>
<gene>
    <name evidence="11" type="ORF">RG540_CH16770</name>
</gene>
<comment type="similarity">
    <text evidence="2 8">Belongs to the major facilitator superfamily. Bcr/CmlA family.</text>
</comment>
<feature type="transmembrane region" description="Helical" evidence="8">
    <location>
        <begin position="388"/>
        <end position="409"/>
    </location>
</feature>
<dbReference type="AlphaFoldDB" id="A0A068SPT8"/>
<feature type="transmembrane region" description="Helical" evidence="8">
    <location>
        <begin position="258"/>
        <end position="280"/>
    </location>
</feature>
<proteinExistence type="inferred from homology"/>
<feature type="compositionally biased region" description="Basic and acidic residues" evidence="9">
    <location>
        <begin position="1"/>
        <end position="16"/>
    </location>
</feature>
<keyword evidence="12" id="KW-1185">Reference proteome</keyword>
<dbReference type="PROSITE" id="PS00216">
    <property type="entry name" value="SUGAR_TRANSPORT_1"/>
    <property type="match status" value="1"/>
</dbReference>
<evidence type="ECO:0000256" key="1">
    <source>
        <dbReference type="ARBA" id="ARBA00004651"/>
    </source>
</evidence>
<dbReference type="InterPro" id="IPR050189">
    <property type="entry name" value="MFS_Efflux_Transporters"/>
</dbReference>
<dbReference type="Gene3D" id="1.20.1720.10">
    <property type="entry name" value="Multidrug resistance protein D"/>
    <property type="match status" value="1"/>
</dbReference>
<feature type="transmembrane region" description="Helical" evidence="8">
    <location>
        <begin position="322"/>
        <end position="341"/>
    </location>
</feature>
<keyword evidence="8" id="KW-0997">Cell inner membrane</keyword>
<dbReference type="PANTHER" id="PTHR43124">
    <property type="entry name" value="PURINE EFFLUX PUMP PBUE"/>
    <property type="match status" value="1"/>
</dbReference>
<keyword evidence="3 8" id="KW-0813">Transport</keyword>
<reference evidence="12" key="1">
    <citation type="journal article" date="2014" name="BMC Genomics">
        <title>Genome sequencing of two Neorhizobium galegae strains reveals a noeT gene responsible for the unusual acetylation of the nodulation factors.</title>
        <authorList>
            <person name="Osterman J."/>
            <person name="Marsh J."/>
            <person name="Laine P.K."/>
            <person name="Zeng Z."/>
            <person name="Alatalo E."/>
            <person name="Sullivan J.T."/>
            <person name="Young J.P."/>
            <person name="Thomas-Oates J."/>
            <person name="Paulin L."/>
            <person name="Lindstrom K."/>
        </authorList>
    </citation>
    <scope>NUCLEOTIDE SEQUENCE [LARGE SCALE GENOMIC DNA]</scope>
    <source>
        <strain evidence="12">HAMBI 540</strain>
    </source>
</reference>
<dbReference type="PATRIC" id="fig|1028800.3.peg.1688"/>
<dbReference type="NCBIfam" id="TIGR00710">
    <property type="entry name" value="efflux_Bcr_CflA"/>
    <property type="match status" value="1"/>
</dbReference>
<evidence type="ECO:0000256" key="2">
    <source>
        <dbReference type="ARBA" id="ARBA00006236"/>
    </source>
</evidence>